<evidence type="ECO:0000256" key="2">
    <source>
        <dbReference type="ARBA" id="ARBA00022692"/>
    </source>
</evidence>
<feature type="transmembrane region" description="Helical" evidence="6">
    <location>
        <begin position="106"/>
        <end position="124"/>
    </location>
</feature>
<evidence type="ECO:0000313" key="8">
    <source>
        <dbReference type="Proteomes" id="UP000199382"/>
    </source>
</evidence>
<feature type="transmembrane region" description="Helical" evidence="6">
    <location>
        <begin position="130"/>
        <end position="148"/>
    </location>
</feature>
<keyword evidence="3" id="KW-0378">Hydrolase</keyword>
<feature type="transmembrane region" description="Helical" evidence="6">
    <location>
        <begin position="160"/>
        <end position="178"/>
    </location>
</feature>
<dbReference type="InterPro" id="IPR008901">
    <property type="entry name" value="ACER"/>
</dbReference>
<dbReference type="Pfam" id="PF05875">
    <property type="entry name" value="Ceramidase"/>
    <property type="match status" value="1"/>
</dbReference>
<keyword evidence="8" id="KW-1185">Reference proteome</keyword>
<gene>
    <name evidence="7" type="ORF">SAMN04488026_102091</name>
</gene>
<keyword evidence="5 6" id="KW-0472">Membrane</keyword>
<keyword evidence="4 6" id="KW-1133">Transmembrane helix</keyword>
<sequence length="218" mass="24274">MEGLLRKVDGYCERTDFTYWSEPVNALTNAAFLIAAFLLWRRLRGQELPLAIGMCVVLAAIGVGSYLFHTHATIWGAIADTTPIALFILLYIFAANRDFWNLSWQWALLATAGFFPFAALTVPLFQKLPFFEVSAGYWPVPLLIALYATGLRRRAPRTAGGLAIGAGILCASLGFRSVDETVCASFPLGTHFLWHILNGIMLGWMIEVYRRHMVERGA</sequence>
<feature type="transmembrane region" description="Helical" evidence="6">
    <location>
        <begin position="74"/>
        <end position="94"/>
    </location>
</feature>
<evidence type="ECO:0000256" key="1">
    <source>
        <dbReference type="ARBA" id="ARBA00004141"/>
    </source>
</evidence>
<keyword evidence="2 6" id="KW-0812">Transmembrane</keyword>
<name>A0A1G8V8W7_9RHOB</name>
<reference evidence="7 8" key="1">
    <citation type="submission" date="2016-10" db="EMBL/GenBank/DDBJ databases">
        <authorList>
            <person name="de Groot N.N."/>
        </authorList>
    </citation>
    <scope>NUCLEOTIDE SEQUENCE [LARGE SCALE GENOMIC DNA]</scope>
    <source>
        <strain evidence="7 8">DSM 25294</strain>
    </source>
</reference>
<evidence type="ECO:0000256" key="4">
    <source>
        <dbReference type="ARBA" id="ARBA00022989"/>
    </source>
</evidence>
<protein>
    <submittedName>
        <fullName evidence="7">Ceramidase</fullName>
    </submittedName>
</protein>
<evidence type="ECO:0000313" key="7">
    <source>
        <dbReference type="EMBL" id="SDJ61600.1"/>
    </source>
</evidence>
<dbReference type="GO" id="GO:0016020">
    <property type="term" value="C:membrane"/>
    <property type="evidence" value="ECO:0007669"/>
    <property type="project" value="UniProtKB-SubCell"/>
</dbReference>
<evidence type="ECO:0000256" key="3">
    <source>
        <dbReference type="ARBA" id="ARBA00022801"/>
    </source>
</evidence>
<dbReference type="STRING" id="571298.SAMN04488026_102091"/>
<feature type="transmembrane region" description="Helical" evidence="6">
    <location>
        <begin position="184"/>
        <end position="206"/>
    </location>
</feature>
<proteinExistence type="predicted"/>
<evidence type="ECO:0000256" key="5">
    <source>
        <dbReference type="ARBA" id="ARBA00023136"/>
    </source>
</evidence>
<feature type="transmembrane region" description="Helical" evidence="6">
    <location>
        <begin position="24"/>
        <end position="41"/>
    </location>
</feature>
<dbReference type="RefSeq" id="WP_093155677.1">
    <property type="nucleotide sequence ID" value="NZ_FNEK01000020.1"/>
</dbReference>
<dbReference type="AlphaFoldDB" id="A0A1G8V8W7"/>
<dbReference type="GO" id="GO:0006672">
    <property type="term" value="P:ceramide metabolic process"/>
    <property type="evidence" value="ECO:0007669"/>
    <property type="project" value="InterPro"/>
</dbReference>
<dbReference type="GO" id="GO:0016811">
    <property type="term" value="F:hydrolase activity, acting on carbon-nitrogen (but not peptide) bonds, in linear amides"/>
    <property type="evidence" value="ECO:0007669"/>
    <property type="project" value="InterPro"/>
</dbReference>
<dbReference type="EMBL" id="FNEK01000020">
    <property type="protein sequence ID" value="SDJ61600.1"/>
    <property type="molecule type" value="Genomic_DNA"/>
</dbReference>
<evidence type="ECO:0000256" key="6">
    <source>
        <dbReference type="SAM" id="Phobius"/>
    </source>
</evidence>
<feature type="transmembrane region" description="Helical" evidence="6">
    <location>
        <begin position="48"/>
        <end position="68"/>
    </location>
</feature>
<dbReference type="OrthoDB" id="277121at2"/>
<accession>A0A1G8V8W7</accession>
<comment type="subcellular location">
    <subcellularLocation>
        <location evidence="1">Membrane</location>
        <topology evidence="1">Multi-pass membrane protein</topology>
    </subcellularLocation>
</comment>
<dbReference type="Proteomes" id="UP000199382">
    <property type="component" value="Unassembled WGS sequence"/>
</dbReference>
<organism evidence="7 8">
    <name type="scientific">Aliiruegeria lutimaris</name>
    <dbReference type="NCBI Taxonomy" id="571298"/>
    <lineage>
        <taxon>Bacteria</taxon>
        <taxon>Pseudomonadati</taxon>
        <taxon>Pseudomonadota</taxon>
        <taxon>Alphaproteobacteria</taxon>
        <taxon>Rhodobacterales</taxon>
        <taxon>Roseobacteraceae</taxon>
        <taxon>Aliiruegeria</taxon>
    </lineage>
</organism>